<proteinExistence type="predicted"/>
<dbReference type="GO" id="GO:0003824">
    <property type="term" value="F:catalytic activity"/>
    <property type="evidence" value="ECO:0007669"/>
    <property type="project" value="InterPro"/>
</dbReference>
<dbReference type="InterPro" id="IPR011037">
    <property type="entry name" value="Pyrv_Knase-like_insert_dom_sf"/>
</dbReference>
<evidence type="ECO:0000313" key="3">
    <source>
        <dbReference type="Proteomes" id="UP000317940"/>
    </source>
</evidence>
<dbReference type="InterPro" id="IPR005303">
    <property type="entry name" value="MOCOS_middle"/>
</dbReference>
<dbReference type="Pfam" id="PF03476">
    <property type="entry name" value="MOSC_N"/>
    <property type="match status" value="1"/>
</dbReference>
<dbReference type="Proteomes" id="UP000317940">
    <property type="component" value="Unassembled WGS sequence"/>
</dbReference>
<reference evidence="2 3" key="1">
    <citation type="submission" date="2019-06" db="EMBL/GenBank/DDBJ databases">
        <title>Sequencing the genomes of 1000 actinobacteria strains.</title>
        <authorList>
            <person name="Klenk H.-P."/>
        </authorList>
    </citation>
    <scope>NUCLEOTIDE SEQUENCE [LARGE SCALE GENOMIC DNA]</scope>
    <source>
        <strain evidence="2 3">DSM 44826</strain>
    </source>
</reference>
<dbReference type="RefSeq" id="WP_145911276.1">
    <property type="nucleotide sequence ID" value="NZ_BAAAMZ010000005.1"/>
</dbReference>
<dbReference type="GO" id="GO:0030151">
    <property type="term" value="F:molybdenum ion binding"/>
    <property type="evidence" value="ECO:0007669"/>
    <property type="project" value="InterPro"/>
</dbReference>
<keyword evidence="3" id="KW-1185">Reference proteome</keyword>
<dbReference type="OrthoDB" id="9793178at2"/>
<name>A0A561SEP1_9ACTN</name>
<evidence type="ECO:0000259" key="1">
    <source>
        <dbReference type="PROSITE" id="PS51340"/>
    </source>
</evidence>
<evidence type="ECO:0000313" key="2">
    <source>
        <dbReference type="EMBL" id="TWF73333.1"/>
    </source>
</evidence>
<dbReference type="Pfam" id="PF03473">
    <property type="entry name" value="MOSC"/>
    <property type="match status" value="1"/>
</dbReference>
<sequence>MEIELLCRYPVKSLLGEELSQVEVTERGLAGDRALALLDHATGKVASAKYPSRWRELLQLSAATGPDGRVGITGPRGLRLRAADPVGTSRELSRLLGREVALITEPPADGELDRAVPEEVLASGVAAEVPYTVSRFGRGAPAGTFFDFAPVHLITTATLKRTGADWRRYRPNLVIATGGAEGYLENDWMDRELLIGPELRLRIVALTPRCAVPTLAHGELPRDTEALRVVNRENRVVPLPEAAAMPCAGAYARVVRPGRIAPGDAVRFG</sequence>
<organism evidence="2 3">
    <name type="scientific">Kitasatospora viridis</name>
    <dbReference type="NCBI Taxonomy" id="281105"/>
    <lineage>
        <taxon>Bacteria</taxon>
        <taxon>Bacillati</taxon>
        <taxon>Actinomycetota</taxon>
        <taxon>Actinomycetes</taxon>
        <taxon>Kitasatosporales</taxon>
        <taxon>Streptomycetaceae</taxon>
        <taxon>Kitasatospora</taxon>
    </lineage>
</organism>
<accession>A0A561SEP1</accession>
<dbReference type="SUPFAM" id="SSF50800">
    <property type="entry name" value="PK beta-barrel domain-like"/>
    <property type="match status" value="1"/>
</dbReference>
<dbReference type="EMBL" id="VIWT01000006">
    <property type="protein sequence ID" value="TWF73333.1"/>
    <property type="molecule type" value="Genomic_DNA"/>
</dbReference>
<dbReference type="InterPro" id="IPR005302">
    <property type="entry name" value="MoCF_Sase_C"/>
</dbReference>
<comment type="caution">
    <text evidence="2">The sequence shown here is derived from an EMBL/GenBank/DDBJ whole genome shotgun (WGS) entry which is preliminary data.</text>
</comment>
<dbReference type="AlphaFoldDB" id="A0A561SEP1"/>
<protein>
    <recommendedName>
        <fullName evidence="1">MOSC domain-containing protein</fullName>
    </recommendedName>
</protein>
<dbReference type="GO" id="GO:0030170">
    <property type="term" value="F:pyridoxal phosphate binding"/>
    <property type="evidence" value="ECO:0007669"/>
    <property type="project" value="InterPro"/>
</dbReference>
<gene>
    <name evidence="2" type="ORF">FHX73_16484</name>
</gene>
<dbReference type="PROSITE" id="PS51340">
    <property type="entry name" value="MOSC"/>
    <property type="match status" value="1"/>
</dbReference>
<feature type="domain" description="MOSC" evidence="1">
    <location>
        <begin position="110"/>
        <end position="269"/>
    </location>
</feature>